<dbReference type="GO" id="GO:0008843">
    <property type="term" value="F:endochitinase activity"/>
    <property type="evidence" value="ECO:0007669"/>
    <property type="project" value="UniProtKB-EC"/>
</dbReference>
<keyword evidence="5" id="KW-0808">Transferase</keyword>
<evidence type="ECO:0000256" key="14">
    <source>
        <dbReference type="SAM" id="SignalP"/>
    </source>
</evidence>
<sequence>MSRLFRSAVLAIAAFGSAVLAQTSTTCNPLNSTCPADEALGQYADFDFTSSVTNPSVWNQTSTPITFGGNGSVFSIAKHGDSPTMNTNFYIMWGSVSVVMRCSDGPGIVSSIVLLSDDLDEIDWEILGSNKTHVETNYFGKGNTTTYNRAIYYPVSPSPQDNFHNYTITWTKDKLEWLIDGRSLRTLNYGDALGGQQYPQTPMKIYLGAWAAGDPAEPKGVQEWAEATTDYTKGPWTMNVKNVYIQDGSTGAEYSYGDMTGSYQSIKTKAGTSLIVQALNTPIGPGAHWRALSPATRAGIIIGSIAGFALFVLTILFLCIRSTRKGLKEAAKADAEWEAQQKEAVEWQKRYNADRASTIGSQKSLAHYR</sequence>
<evidence type="ECO:0000256" key="6">
    <source>
        <dbReference type="ARBA" id="ARBA00022729"/>
    </source>
</evidence>
<evidence type="ECO:0000256" key="1">
    <source>
        <dbReference type="ARBA" id="ARBA00000822"/>
    </source>
</evidence>
<dbReference type="InterPro" id="IPR013320">
    <property type="entry name" value="ConA-like_dom_sf"/>
</dbReference>
<evidence type="ECO:0000313" key="17">
    <source>
        <dbReference type="Proteomes" id="UP000799302"/>
    </source>
</evidence>
<keyword evidence="7" id="KW-0378">Hydrolase</keyword>
<evidence type="ECO:0000256" key="3">
    <source>
        <dbReference type="ARBA" id="ARBA00012729"/>
    </source>
</evidence>
<dbReference type="InterPro" id="IPR000757">
    <property type="entry name" value="Beta-glucanase-like"/>
</dbReference>
<dbReference type="AlphaFoldDB" id="A0A6A6TZP9"/>
<evidence type="ECO:0000256" key="7">
    <source>
        <dbReference type="ARBA" id="ARBA00022801"/>
    </source>
</evidence>
<keyword evidence="4" id="KW-0328">Glycosyltransferase</keyword>
<comment type="catalytic activity">
    <reaction evidence="1">
        <text>Random endo-hydrolysis of N-acetyl-beta-D-glucosaminide (1-&gt;4)-beta-linkages in chitin and chitodextrins.</text>
        <dbReference type="EC" id="3.2.1.14"/>
    </reaction>
</comment>
<keyword evidence="17" id="KW-1185">Reference proteome</keyword>
<accession>A0A6A6TZP9</accession>
<dbReference type="EMBL" id="MU004240">
    <property type="protein sequence ID" value="KAF2665559.1"/>
    <property type="molecule type" value="Genomic_DNA"/>
</dbReference>
<gene>
    <name evidence="16" type="ORF">BT63DRAFT_68425</name>
</gene>
<comment type="similarity">
    <text evidence="12">Belongs to the glycosyl hydrolase 16 family. CRH1 subfamily.</text>
</comment>
<evidence type="ECO:0000259" key="15">
    <source>
        <dbReference type="PROSITE" id="PS51762"/>
    </source>
</evidence>
<evidence type="ECO:0000256" key="9">
    <source>
        <dbReference type="ARBA" id="ARBA00023180"/>
    </source>
</evidence>
<keyword evidence="9" id="KW-0325">Glycoprotein</keyword>
<protein>
    <recommendedName>
        <fullName evidence="3">chitinase</fullName>
        <ecNumber evidence="3">3.2.1.14</ecNumber>
    </recommendedName>
</protein>
<evidence type="ECO:0000256" key="10">
    <source>
        <dbReference type="ARBA" id="ARBA00023295"/>
    </source>
</evidence>
<dbReference type="GO" id="GO:0005975">
    <property type="term" value="P:carbohydrate metabolic process"/>
    <property type="evidence" value="ECO:0007669"/>
    <property type="project" value="InterPro"/>
</dbReference>
<dbReference type="InterPro" id="IPR050546">
    <property type="entry name" value="Glycosyl_Hydrlase_16"/>
</dbReference>
<keyword evidence="6 14" id="KW-0732">Signal</keyword>
<evidence type="ECO:0000256" key="2">
    <source>
        <dbReference type="ARBA" id="ARBA00004370"/>
    </source>
</evidence>
<keyword evidence="8 13" id="KW-0472">Membrane</keyword>
<feature type="chain" id="PRO_5025373097" description="chitinase" evidence="14">
    <location>
        <begin position="22"/>
        <end position="369"/>
    </location>
</feature>
<dbReference type="PROSITE" id="PS51762">
    <property type="entry name" value="GH16_2"/>
    <property type="match status" value="1"/>
</dbReference>
<feature type="signal peptide" evidence="14">
    <location>
        <begin position="1"/>
        <end position="21"/>
    </location>
</feature>
<proteinExistence type="inferred from homology"/>
<feature type="transmembrane region" description="Helical" evidence="13">
    <location>
        <begin position="298"/>
        <end position="320"/>
    </location>
</feature>
<evidence type="ECO:0000256" key="13">
    <source>
        <dbReference type="SAM" id="Phobius"/>
    </source>
</evidence>
<keyword evidence="13" id="KW-0812">Transmembrane</keyword>
<dbReference type="GO" id="GO:0031505">
    <property type="term" value="P:fungal-type cell wall organization"/>
    <property type="evidence" value="ECO:0007669"/>
    <property type="project" value="TreeGrafter"/>
</dbReference>
<evidence type="ECO:0000256" key="8">
    <source>
        <dbReference type="ARBA" id="ARBA00023136"/>
    </source>
</evidence>
<reference evidence="16" key="1">
    <citation type="journal article" date="2020" name="Stud. Mycol.">
        <title>101 Dothideomycetes genomes: a test case for predicting lifestyles and emergence of pathogens.</title>
        <authorList>
            <person name="Haridas S."/>
            <person name="Albert R."/>
            <person name="Binder M."/>
            <person name="Bloem J."/>
            <person name="Labutti K."/>
            <person name="Salamov A."/>
            <person name="Andreopoulos B."/>
            <person name="Baker S."/>
            <person name="Barry K."/>
            <person name="Bills G."/>
            <person name="Bluhm B."/>
            <person name="Cannon C."/>
            <person name="Castanera R."/>
            <person name="Culley D."/>
            <person name="Daum C."/>
            <person name="Ezra D."/>
            <person name="Gonzalez J."/>
            <person name="Henrissat B."/>
            <person name="Kuo A."/>
            <person name="Liang C."/>
            <person name="Lipzen A."/>
            <person name="Lutzoni F."/>
            <person name="Magnuson J."/>
            <person name="Mondo S."/>
            <person name="Nolan M."/>
            <person name="Ohm R."/>
            <person name="Pangilinan J."/>
            <person name="Park H.-J."/>
            <person name="Ramirez L."/>
            <person name="Alfaro M."/>
            <person name="Sun H."/>
            <person name="Tritt A."/>
            <person name="Yoshinaga Y."/>
            <person name="Zwiers L.-H."/>
            <person name="Turgeon B."/>
            <person name="Goodwin S."/>
            <person name="Spatafora J."/>
            <person name="Crous P."/>
            <person name="Grigoriev I."/>
        </authorList>
    </citation>
    <scope>NUCLEOTIDE SEQUENCE</scope>
    <source>
        <strain evidence="16">CBS 115976</strain>
    </source>
</reference>
<feature type="domain" description="GH16" evidence="15">
    <location>
        <begin position="21"/>
        <end position="240"/>
    </location>
</feature>
<dbReference type="GO" id="GO:0016020">
    <property type="term" value="C:membrane"/>
    <property type="evidence" value="ECO:0007669"/>
    <property type="project" value="UniProtKB-SubCell"/>
</dbReference>
<keyword evidence="10" id="KW-0326">Glycosidase</keyword>
<organism evidence="16 17">
    <name type="scientific">Microthyrium microscopicum</name>
    <dbReference type="NCBI Taxonomy" id="703497"/>
    <lineage>
        <taxon>Eukaryota</taxon>
        <taxon>Fungi</taxon>
        <taxon>Dikarya</taxon>
        <taxon>Ascomycota</taxon>
        <taxon>Pezizomycotina</taxon>
        <taxon>Dothideomycetes</taxon>
        <taxon>Dothideomycetes incertae sedis</taxon>
        <taxon>Microthyriales</taxon>
        <taxon>Microthyriaceae</taxon>
        <taxon>Microthyrium</taxon>
    </lineage>
</organism>
<name>A0A6A6TZP9_9PEZI</name>
<comment type="subcellular location">
    <subcellularLocation>
        <location evidence="2">Membrane</location>
    </subcellularLocation>
</comment>
<evidence type="ECO:0000256" key="5">
    <source>
        <dbReference type="ARBA" id="ARBA00022679"/>
    </source>
</evidence>
<dbReference type="EC" id="3.2.1.14" evidence="3"/>
<evidence type="ECO:0000313" key="16">
    <source>
        <dbReference type="EMBL" id="KAF2665559.1"/>
    </source>
</evidence>
<dbReference type="Proteomes" id="UP000799302">
    <property type="component" value="Unassembled WGS sequence"/>
</dbReference>
<keyword evidence="13" id="KW-1133">Transmembrane helix</keyword>
<dbReference type="PANTHER" id="PTHR10963">
    <property type="entry name" value="GLYCOSYL HYDROLASE-RELATED"/>
    <property type="match status" value="1"/>
</dbReference>
<dbReference type="OrthoDB" id="4781at2759"/>
<dbReference type="CDD" id="cd02183">
    <property type="entry name" value="GH16_fungal_CRH1_transglycosylase"/>
    <property type="match status" value="1"/>
</dbReference>
<evidence type="ECO:0000256" key="12">
    <source>
        <dbReference type="ARBA" id="ARBA00038074"/>
    </source>
</evidence>
<evidence type="ECO:0000256" key="4">
    <source>
        <dbReference type="ARBA" id="ARBA00022676"/>
    </source>
</evidence>
<dbReference type="Pfam" id="PF00722">
    <property type="entry name" value="Glyco_hydro_16"/>
    <property type="match status" value="1"/>
</dbReference>
<dbReference type="GO" id="GO:0016757">
    <property type="term" value="F:glycosyltransferase activity"/>
    <property type="evidence" value="ECO:0007669"/>
    <property type="project" value="UniProtKB-KW"/>
</dbReference>
<dbReference type="SUPFAM" id="SSF49899">
    <property type="entry name" value="Concanavalin A-like lectins/glucanases"/>
    <property type="match status" value="1"/>
</dbReference>
<dbReference type="Gene3D" id="2.60.120.200">
    <property type="match status" value="1"/>
</dbReference>
<dbReference type="GO" id="GO:0009277">
    <property type="term" value="C:fungal-type cell wall"/>
    <property type="evidence" value="ECO:0007669"/>
    <property type="project" value="TreeGrafter"/>
</dbReference>
<dbReference type="PANTHER" id="PTHR10963:SF27">
    <property type="entry name" value="GLYCOSIDASE-RELATED"/>
    <property type="match status" value="1"/>
</dbReference>
<keyword evidence="11" id="KW-0961">Cell wall biogenesis/degradation</keyword>
<evidence type="ECO:0000256" key="11">
    <source>
        <dbReference type="ARBA" id="ARBA00023316"/>
    </source>
</evidence>